<protein>
    <submittedName>
        <fullName evidence="4">Short-chain dehydrogenase</fullName>
    </submittedName>
</protein>
<evidence type="ECO:0000313" key="5">
    <source>
        <dbReference type="Proteomes" id="UP000192739"/>
    </source>
</evidence>
<dbReference type="OrthoDB" id="9803333at2"/>
<evidence type="ECO:0000256" key="1">
    <source>
        <dbReference type="ARBA" id="ARBA00006484"/>
    </source>
</evidence>
<feature type="domain" description="Ketoreductase" evidence="3">
    <location>
        <begin position="19"/>
        <end position="205"/>
    </location>
</feature>
<dbReference type="PRINTS" id="PR00080">
    <property type="entry name" value="SDRFAMILY"/>
</dbReference>
<dbReference type="InterPro" id="IPR020904">
    <property type="entry name" value="Sc_DH/Rdtase_CS"/>
</dbReference>
<dbReference type="InterPro" id="IPR002347">
    <property type="entry name" value="SDR_fam"/>
</dbReference>
<dbReference type="STRING" id="28445.BHQ20_10720"/>
<dbReference type="InterPro" id="IPR057326">
    <property type="entry name" value="KR_dom"/>
</dbReference>
<name>A0A1E3SFH5_MYCIE</name>
<dbReference type="PANTHER" id="PTHR42760">
    <property type="entry name" value="SHORT-CHAIN DEHYDROGENASES/REDUCTASES FAMILY MEMBER"/>
    <property type="match status" value="1"/>
</dbReference>
<dbReference type="Pfam" id="PF13561">
    <property type="entry name" value="adh_short_C2"/>
    <property type="match status" value="1"/>
</dbReference>
<evidence type="ECO:0000313" key="4">
    <source>
        <dbReference type="EMBL" id="ORB09773.1"/>
    </source>
</evidence>
<dbReference type="FunFam" id="3.40.50.720:FF:000084">
    <property type="entry name" value="Short-chain dehydrogenase reductase"/>
    <property type="match status" value="1"/>
</dbReference>
<comment type="caution">
    <text evidence="4">The sequence shown here is derived from an EMBL/GenBank/DDBJ whole genome shotgun (WGS) entry which is preliminary data.</text>
</comment>
<dbReference type="Gene3D" id="3.40.50.720">
    <property type="entry name" value="NAD(P)-binding Rossmann-like Domain"/>
    <property type="match status" value="1"/>
</dbReference>
<gene>
    <name evidence="4" type="ORF">BST27_04170</name>
</gene>
<accession>A0A1E3SFH5</accession>
<dbReference type="SUPFAM" id="SSF51735">
    <property type="entry name" value="NAD(P)-binding Rossmann-fold domains"/>
    <property type="match status" value="1"/>
</dbReference>
<keyword evidence="5" id="KW-1185">Reference proteome</keyword>
<dbReference type="PROSITE" id="PS00061">
    <property type="entry name" value="ADH_SHORT"/>
    <property type="match status" value="1"/>
</dbReference>
<comment type="similarity">
    <text evidence="1">Belongs to the short-chain dehydrogenases/reductases (SDR) family.</text>
</comment>
<dbReference type="InterPro" id="IPR036291">
    <property type="entry name" value="NAD(P)-bd_dom_sf"/>
</dbReference>
<dbReference type="GO" id="GO:0016616">
    <property type="term" value="F:oxidoreductase activity, acting on the CH-OH group of donors, NAD or NADP as acceptor"/>
    <property type="evidence" value="ECO:0007669"/>
    <property type="project" value="UniProtKB-ARBA"/>
</dbReference>
<dbReference type="AlphaFoldDB" id="A0A1E3SFH5"/>
<dbReference type="EMBL" id="MVHT01000007">
    <property type="protein sequence ID" value="ORB09773.1"/>
    <property type="molecule type" value="Genomic_DNA"/>
</dbReference>
<dbReference type="CDD" id="cd05233">
    <property type="entry name" value="SDR_c"/>
    <property type="match status" value="1"/>
</dbReference>
<dbReference type="RefSeq" id="WP_069419110.1">
    <property type="nucleotide sequence ID" value="NZ_CBCRZH010000005.1"/>
</dbReference>
<dbReference type="PANTHER" id="PTHR42760:SF133">
    <property type="entry name" value="3-OXOACYL-[ACYL-CARRIER-PROTEIN] REDUCTASE"/>
    <property type="match status" value="1"/>
</dbReference>
<keyword evidence="2" id="KW-0560">Oxidoreductase</keyword>
<sequence>MGVGQAGSASVGPADLRGRTAMITGASGGIGRVLARRYAQCGANVVLVARRAEQLAETARLVADDGGESLTAVADICNEDHCREAVGQALSRFGRLDVLVNNAAVPGTDQAVSEATVANWREVLETNLIAPMVLSREALRQAMICSGSGNIQFVSSAAARLVRTGKAHYAAAKLGLSALGQTLAVEVGSLGIRVNTIVIGAVAGELVDNYVARLAVQESVAPESVRQRLASANALARLVEPQEIADVSVWLASDAASAITGQDIFVTAGQQR</sequence>
<reference evidence="4 5" key="1">
    <citation type="submission" date="2017-02" db="EMBL/GenBank/DDBJ databases">
        <title>The new phylogeny of genus Mycobacterium.</title>
        <authorList>
            <person name="Tortoli E."/>
            <person name="Trovato A."/>
            <person name="Cirillo D.M."/>
        </authorList>
    </citation>
    <scope>NUCLEOTIDE SEQUENCE [LARGE SCALE GENOMIC DNA]</scope>
    <source>
        <strain evidence="4 5">DSM 44049</strain>
    </source>
</reference>
<organism evidence="4 5">
    <name type="scientific">Mycobacterium intermedium</name>
    <dbReference type="NCBI Taxonomy" id="28445"/>
    <lineage>
        <taxon>Bacteria</taxon>
        <taxon>Bacillati</taxon>
        <taxon>Actinomycetota</taxon>
        <taxon>Actinomycetes</taxon>
        <taxon>Mycobacteriales</taxon>
        <taxon>Mycobacteriaceae</taxon>
        <taxon>Mycobacterium</taxon>
        <taxon>Mycobacterium simiae complex</taxon>
    </lineage>
</organism>
<evidence type="ECO:0000259" key="3">
    <source>
        <dbReference type="SMART" id="SM00822"/>
    </source>
</evidence>
<evidence type="ECO:0000256" key="2">
    <source>
        <dbReference type="ARBA" id="ARBA00023002"/>
    </source>
</evidence>
<dbReference type="Proteomes" id="UP000192739">
    <property type="component" value="Unassembled WGS sequence"/>
</dbReference>
<dbReference type="SMART" id="SM00822">
    <property type="entry name" value="PKS_KR"/>
    <property type="match status" value="1"/>
</dbReference>
<dbReference type="PRINTS" id="PR00081">
    <property type="entry name" value="GDHRDH"/>
</dbReference>
<proteinExistence type="inferred from homology"/>